<feature type="chain" id="PRO_5016927834" description="Lipoprotein" evidence="1">
    <location>
        <begin position="21"/>
        <end position="69"/>
    </location>
</feature>
<keyword evidence="3" id="KW-1185">Reference proteome</keyword>
<keyword evidence="1" id="KW-0732">Signal</keyword>
<feature type="non-terminal residue" evidence="2">
    <location>
        <position position="1"/>
    </location>
</feature>
<evidence type="ECO:0000313" key="2">
    <source>
        <dbReference type="EMBL" id="RDX71299.1"/>
    </source>
</evidence>
<evidence type="ECO:0008006" key="4">
    <source>
        <dbReference type="Google" id="ProtNLM"/>
    </source>
</evidence>
<feature type="signal peptide" evidence="1">
    <location>
        <begin position="1"/>
        <end position="20"/>
    </location>
</feature>
<evidence type="ECO:0000313" key="3">
    <source>
        <dbReference type="Proteomes" id="UP000257109"/>
    </source>
</evidence>
<sequence>MRTKAIELSGLLLLLRGCSFLSWENESSWWVFKSERILSRSREKDEELFGLKVPYLGDIRALVYLDNYT</sequence>
<protein>
    <recommendedName>
        <fullName evidence="4">Lipoprotein</fullName>
    </recommendedName>
</protein>
<dbReference type="Proteomes" id="UP000257109">
    <property type="component" value="Unassembled WGS sequence"/>
</dbReference>
<accession>A0A371EZ65</accession>
<reference evidence="2" key="1">
    <citation type="submission" date="2018-05" db="EMBL/GenBank/DDBJ databases">
        <title>Draft genome of Mucuna pruriens seed.</title>
        <authorList>
            <person name="Nnadi N.E."/>
            <person name="Vos R."/>
            <person name="Hasami M.H."/>
            <person name="Devisetty U.K."/>
            <person name="Aguiy J.C."/>
        </authorList>
    </citation>
    <scope>NUCLEOTIDE SEQUENCE [LARGE SCALE GENOMIC DNA]</scope>
    <source>
        <strain evidence="2">JCA_2017</strain>
    </source>
</reference>
<organism evidence="2 3">
    <name type="scientific">Mucuna pruriens</name>
    <name type="common">Velvet bean</name>
    <name type="synonym">Dolichos pruriens</name>
    <dbReference type="NCBI Taxonomy" id="157652"/>
    <lineage>
        <taxon>Eukaryota</taxon>
        <taxon>Viridiplantae</taxon>
        <taxon>Streptophyta</taxon>
        <taxon>Embryophyta</taxon>
        <taxon>Tracheophyta</taxon>
        <taxon>Spermatophyta</taxon>
        <taxon>Magnoliopsida</taxon>
        <taxon>eudicotyledons</taxon>
        <taxon>Gunneridae</taxon>
        <taxon>Pentapetalae</taxon>
        <taxon>rosids</taxon>
        <taxon>fabids</taxon>
        <taxon>Fabales</taxon>
        <taxon>Fabaceae</taxon>
        <taxon>Papilionoideae</taxon>
        <taxon>50 kb inversion clade</taxon>
        <taxon>NPAAA clade</taxon>
        <taxon>indigoferoid/millettioid clade</taxon>
        <taxon>Phaseoleae</taxon>
        <taxon>Mucuna</taxon>
    </lineage>
</organism>
<comment type="caution">
    <text evidence="2">The sequence shown here is derived from an EMBL/GenBank/DDBJ whole genome shotgun (WGS) entry which is preliminary data.</text>
</comment>
<name>A0A371EZ65_MUCPR</name>
<gene>
    <name evidence="2" type="ORF">CR513_49384</name>
</gene>
<dbReference type="AlphaFoldDB" id="A0A371EZ65"/>
<proteinExistence type="predicted"/>
<evidence type="ECO:0000256" key="1">
    <source>
        <dbReference type="SAM" id="SignalP"/>
    </source>
</evidence>
<dbReference type="EMBL" id="QJKJ01011388">
    <property type="protein sequence ID" value="RDX71299.1"/>
    <property type="molecule type" value="Genomic_DNA"/>
</dbReference>